<dbReference type="AlphaFoldDB" id="A0A179IHT0"/>
<proteinExistence type="predicted"/>
<feature type="compositionally biased region" description="Pro residues" evidence="1">
    <location>
        <begin position="101"/>
        <end position="145"/>
    </location>
</feature>
<dbReference type="OrthoDB" id="4870696at2759"/>
<evidence type="ECO:0000313" key="3">
    <source>
        <dbReference type="Proteomes" id="UP000243081"/>
    </source>
</evidence>
<sequence>MFVNEDCAGALAASREPRCIHAAMSYRPSNYHSTDSAEVARTQYTTLPHFCPPLPYESLPPAPPANESTPPPSFESLPPPSYDSLPPPPYDSLSPPSYDSLPPPSYDSISPPPPAYEALPPPPPAYESIPPPPYESLPPPPPPYERLPCSCSSSSTRPTLPPISTLLSSMGSTPSSPPPPPPYTRLPPAAAAAPPPPRFSVFHTRCYSVNNKHDSSRDRHKLYVLTSENNSGIYLHVTGRPRRGLRFKEAPGKLPENTRGLRESTYIGSISAEDLEVLVGLCRQAHLDLLAESSASQRTSPLRGKGLSCRFLVYTSDMPPPPYSKSRLLEPLALASPSQEWVAAVIARALSSGLLQRN</sequence>
<dbReference type="Proteomes" id="UP000243081">
    <property type="component" value="Unassembled WGS sequence"/>
</dbReference>
<feature type="compositionally biased region" description="Low complexity" evidence="1">
    <location>
        <begin position="146"/>
        <end position="174"/>
    </location>
</feature>
<dbReference type="InterPro" id="IPR046670">
    <property type="entry name" value="DUF6540"/>
</dbReference>
<evidence type="ECO:0000256" key="1">
    <source>
        <dbReference type="SAM" id="MobiDB-lite"/>
    </source>
</evidence>
<dbReference type="OMA" id="ASHEWAA"/>
<comment type="caution">
    <text evidence="2">The sequence shown here is derived from an EMBL/GenBank/DDBJ whole genome shotgun (WGS) entry which is preliminary data.</text>
</comment>
<protein>
    <submittedName>
        <fullName evidence="2">Uncharacterized protein</fullName>
    </submittedName>
</protein>
<feature type="compositionally biased region" description="Pro residues" evidence="1">
    <location>
        <begin position="175"/>
        <end position="185"/>
    </location>
</feature>
<evidence type="ECO:0000313" key="2">
    <source>
        <dbReference type="EMBL" id="OAR02168.1"/>
    </source>
</evidence>
<dbReference type="EMBL" id="LUKN01000800">
    <property type="protein sequence ID" value="OAR02168.1"/>
    <property type="molecule type" value="Genomic_DNA"/>
</dbReference>
<reference evidence="2 3" key="1">
    <citation type="submission" date="2016-03" db="EMBL/GenBank/DDBJ databases">
        <title>Fine-scale spatial genetic structure of a fungal parasite of coffee scale insects.</title>
        <authorList>
            <person name="Jackson D."/>
            <person name="Zemenick K.A."/>
            <person name="Malloure B."/>
            <person name="Quandt C.A."/>
            <person name="James T.Y."/>
        </authorList>
    </citation>
    <scope>NUCLEOTIDE SEQUENCE [LARGE SCALE GENOMIC DNA]</scope>
    <source>
        <strain evidence="2 3">UM487</strain>
    </source>
</reference>
<feature type="region of interest" description="Disordered" evidence="1">
    <location>
        <begin position="55"/>
        <end position="194"/>
    </location>
</feature>
<keyword evidence="3" id="KW-1185">Reference proteome</keyword>
<organism evidence="2 3">
    <name type="scientific">Cordyceps confragosa</name>
    <name type="common">Lecanicillium lecanii</name>
    <dbReference type="NCBI Taxonomy" id="2714763"/>
    <lineage>
        <taxon>Eukaryota</taxon>
        <taxon>Fungi</taxon>
        <taxon>Dikarya</taxon>
        <taxon>Ascomycota</taxon>
        <taxon>Pezizomycotina</taxon>
        <taxon>Sordariomycetes</taxon>
        <taxon>Hypocreomycetidae</taxon>
        <taxon>Hypocreales</taxon>
        <taxon>Cordycipitaceae</taxon>
        <taxon>Akanthomyces</taxon>
    </lineage>
</organism>
<gene>
    <name evidence="2" type="ORF">LLEC1_03493</name>
</gene>
<dbReference type="Pfam" id="PF20174">
    <property type="entry name" value="DUF6540"/>
    <property type="match status" value="1"/>
</dbReference>
<name>A0A179IHT0_CORDF</name>
<feature type="compositionally biased region" description="Pro residues" evidence="1">
    <location>
        <begin position="55"/>
        <end position="90"/>
    </location>
</feature>
<dbReference type="PANTHER" id="PTHR23330:SF9">
    <property type="entry name" value="PROLINE-RICH PROTEIN 11"/>
    <property type="match status" value="1"/>
</dbReference>
<accession>A0A179IHT0</accession>
<dbReference type="PANTHER" id="PTHR23330">
    <property type="entry name" value="P300 TRANSCRIPTIONAL COFACTOR JMY-RELATED"/>
    <property type="match status" value="1"/>
</dbReference>
<feature type="compositionally biased region" description="Low complexity" evidence="1">
    <location>
        <begin position="91"/>
        <end position="100"/>
    </location>
</feature>